<organism evidence="1 2">
    <name type="scientific">Spirosoma terrae</name>
    <dbReference type="NCBI Taxonomy" id="1968276"/>
    <lineage>
        <taxon>Bacteria</taxon>
        <taxon>Pseudomonadati</taxon>
        <taxon>Bacteroidota</taxon>
        <taxon>Cytophagia</taxon>
        <taxon>Cytophagales</taxon>
        <taxon>Cytophagaceae</taxon>
        <taxon>Spirosoma</taxon>
    </lineage>
</organism>
<reference evidence="1 2" key="1">
    <citation type="submission" date="2020-02" db="EMBL/GenBank/DDBJ databases">
        <title>Draft genome sequence of two Spirosoma agri KCTC 52727 and Spirosoma terrae KCTC 52035.</title>
        <authorList>
            <person name="Rojas J."/>
            <person name="Ambika Manirajan B."/>
            <person name="Suarez C."/>
            <person name="Ratering S."/>
            <person name="Schnell S."/>
        </authorList>
    </citation>
    <scope>NUCLEOTIDE SEQUENCE [LARGE SCALE GENOMIC DNA]</scope>
    <source>
        <strain evidence="1 2">KCTC 52035</strain>
    </source>
</reference>
<comment type="caution">
    <text evidence="1">The sequence shown here is derived from an EMBL/GenBank/DDBJ whole genome shotgun (WGS) entry which is preliminary data.</text>
</comment>
<dbReference type="AlphaFoldDB" id="A0A6L9L5E4"/>
<evidence type="ECO:0000313" key="1">
    <source>
        <dbReference type="EMBL" id="NDU95776.1"/>
    </source>
</evidence>
<accession>A0A6L9L5E4</accession>
<dbReference type="RefSeq" id="WP_163948449.1">
    <property type="nucleotide sequence ID" value="NZ_JAAFZH010000004.1"/>
</dbReference>
<dbReference type="Proteomes" id="UP000474175">
    <property type="component" value="Unassembled WGS sequence"/>
</dbReference>
<evidence type="ECO:0000313" key="2">
    <source>
        <dbReference type="Proteomes" id="UP000474175"/>
    </source>
</evidence>
<keyword evidence="2" id="KW-1185">Reference proteome</keyword>
<sequence length="117" mass="13377">MFLPLKGDLKTFSCWAVLFYGPAGNEIILLRDKPDTSNNMFFFVQENNCLGRLSIRGFNALFKANLPTAPELVKDSTWKIDILFGRNRSTLTQPVQIELEWFFDEDGNLVNFLPDIG</sequence>
<protein>
    <submittedName>
        <fullName evidence="1">Uncharacterized protein</fullName>
    </submittedName>
</protein>
<name>A0A6L9L5E4_9BACT</name>
<proteinExistence type="predicted"/>
<gene>
    <name evidence="1" type="ORF">GK108_12905</name>
</gene>
<dbReference type="EMBL" id="JAAFZH010000004">
    <property type="protein sequence ID" value="NDU95776.1"/>
    <property type="molecule type" value="Genomic_DNA"/>
</dbReference>